<feature type="compositionally biased region" description="Basic and acidic residues" evidence="1">
    <location>
        <begin position="25"/>
        <end position="38"/>
    </location>
</feature>
<proteinExistence type="predicted"/>
<evidence type="ECO:0008006" key="4">
    <source>
        <dbReference type="Google" id="ProtNLM"/>
    </source>
</evidence>
<dbReference type="EMBL" id="KN837122">
    <property type="protein sequence ID" value="KIJ43619.1"/>
    <property type="molecule type" value="Genomic_DNA"/>
</dbReference>
<dbReference type="HOGENOM" id="CLU_489304_0_0_1"/>
<dbReference type="OrthoDB" id="3025722at2759"/>
<accession>A0A0C9V9G0</accession>
<feature type="compositionally biased region" description="Low complexity" evidence="1">
    <location>
        <begin position="297"/>
        <end position="312"/>
    </location>
</feature>
<feature type="compositionally biased region" description="Polar residues" evidence="1">
    <location>
        <begin position="12"/>
        <end position="21"/>
    </location>
</feature>
<evidence type="ECO:0000313" key="2">
    <source>
        <dbReference type="EMBL" id="KIJ43619.1"/>
    </source>
</evidence>
<organism evidence="2 3">
    <name type="scientific">Sphaerobolus stellatus (strain SS14)</name>
    <dbReference type="NCBI Taxonomy" id="990650"/>
    <lineage>
        <taxon>Eukaryota</taxon>
        <taxon>Fungi</taxon>
        <taxon>Dikarya</taxon>
        <taxon>Basidiomycota</taxon>
        <taxon>Agaricomycotina</taxon>
        <taxon>Agaricomycetes</taxon>
        <taxon>Phallomycetidae</taxon>
        <taxon>Geastrales</taxon>
        <taxon>Sphaerobolaceae</taxon>
        <taxon>Sphaerobolus</taxon>
    </lineage>
</organism>
<feature type="region of interest" description="Disordered" evidence="1">
    <location>
        <begin position="269"/>
        <end position="324"/>
    </location>
</feature>
<name>A0A0C9V9G0_SPHS4</name>
<feature type="region of interest" description="Disordered" evidence="1">
    <location>
        <begin position="1"/>
        <end position="76"/>
    </location>
</feature>
<dbReference type="Proteomes" id="UP000054279">
    <property type="component" value="Unassembled WGS sequence"/>
</dbReference>
<gene>
    <name evidence="2" type="ORF">M422DRAFT_253205</name>
</gene>
<protein>
    <recommendedName>
        <fullName evidence="4">SAM domain-containing protein</fullName>
    </recommendedName>
</protein>
<sequence>MSQPAVKRRGQPPNQLRSLANANRPAKDMDRPEKEITRQLRPRPHLLGATASTNSEVDSRASSETTDVSKDTRTTISEHEQEAGLALLDMLNGSHTSDSGDAGGETYQIPTIEEMEQEHREIFGGNDSELEDLAPSVGKGLTVEADNDEDEEDDDDTASISEAETDFEMSFSVPIANKMVNIVEVSTSASWSDFQLTISNQMDIPSKQLCLGYHLGAEPKNSDTRFLNSHAQWLKLIERVRASHKEEEGKKGKKKKIATHDVYLIDSRVSSKAKKGAKDSKKTTESGSGGKRKQWDNDSGSDNGNNRDGNQGRAEKAAGSGDEGETGWVLRLQAKFQCADHKGTCWPGQGKQHFHLTHANISLWAAMISKGKASKDMDQPPSHCGQLPPQPTHHGMNGPVAKTTVAAENYIGYPHPYSIPPPGYFPYQYPPMMTPSHSHHTRERSSSPAIRDTLLSSEANELDDPGLFPLITDWLQGLETGTYGKDGHSFTIHGWSLRNKGYTHVHQFAELSLDDIIRLCPGILEGTARVLLRQANITVNKKKHEIQKEQKGKRSKKN</sequence>
<feature type="compositionally biased region" description="Basic and acidic residues" evidence="1">
    <location>
        <begin position="57"/>
        <end position="76"/>
    </location>
</feature>
<dbReference type="AlphaFoldDB" id="A0A0C9V9G0"/>
<feature type="compositionally biased region" description="Basic residues" evidence="1">
    <location>
        <begin position="1"/>
        <end position="10"/>
    </location>
</feature>
<reference evidence="2 3" key="1">
    <citation type="submission" date="2014-06" db="EMBL/GenBank/DDBJ databases">
        <title>Evolutionary Origins and Diversification of the Mycorrhizal Mutualists.</title>
        <authorList>
            <consortium name="DOE Joint Genome Institute"/>
            <consortium name="Mycorrhizal Genomics Consortium"/>
            <person name="Kohler A."/>
            <person name="Kuo A."/>
            <person name="Nagy L.G."/>
            <person name="Floudas D."/>
            <person name="Copeland A."/>
            <person name="Barry K.W."/>
            <person name="Cichocki N."/>
            <person name="Veneault-Fourrey C."/>
            <person name="LaButti K."/>
            <person name="Lindquist E.A."/>
            <person name="Lipzen A."/>
            <person name="Lundell T."/>
            <person name="Morin E."/>
            <person name="Murat C."/>
            <person name="Riley R."/>
            <person name="Ohm R."/>
            <person name="Sun H."/>
            <person name="Tunlid A."/>
            <person name="Henrissat B."/>
            <person name="Grigoriev I.V."/>
            <person name="Hibbett D.S."/>
            <person name="Martin F."/>
        </authorList>
    </citation>
    <scope>NUCLEOTIDE SEQUENCE [LARGE SCALE GENOMIC DNA]</scope>
    <source>
        <strain evidence="2 3">SS14</strain>
    </source>
</reference>
<keyword evidence="3" id="KW-1185">Reference proteome</keyword>
<evidence type="ECO:0000256" key="1">
    <source>
        <dbReference type="SAM" id="MobiDB-lite"/>
    </source>
</evidence>
<evidence type="ECO:0000313" key="3">
    <source>
        <dbReference type="Proteomes" id="UP000054279"/>
    </source>
</evidence>